<keyword evidence="2" id="KW-1185">Reference proteome</keyword>
<dbReference type="InterPro" id="IPR035994">
    <property type="entry name" value="Nucleoside_phosphorylase_sf"/>
</dbReference>
<dbReference type="PANTHER" id="PTHR46082">
    <property type="entry name" value="ATP/GTP-BINDING PROTEIN-RELATED"/>
    <property type="match status" value="1"/>
</dbReference>
<dbReference type="SUPFAM" id="SSF53167">
    <property type="entry name" value="Purine and uridine phosphorylases"/>
    <property type="match status" value="1"/>
</dbReference>
<dbReference type="PANTHER" id="PTHR46082:SF6">
    <property type="entry name" value="AAA+ ATPASE DOMAIN-CONTAINING PROTEIN-RELATED"/>
    <property type="match status" value="1"/>
</dbReference>
<dbReference type="Gene3D" id="3.40.50.1580">
    <property type="entry name" value="Nucleoside phosphorylase domain"/>
    <property type="match status" value="1"/>
</dbReference>
<reference evidence="1 2" key="1">
    <citation type="submission" date="2016-12" db="EMBL/GenBank/DDBJ databases">
        <title>The genomes of Aspergillus section Nigri reveals drivers in fungal speciation.</title>
        <authorList>
            <consortium name="DOE Joint Genome Institute"/>
            <person name="Vesth T.C."/>
            <person name="Nybo J."/>
            <person name="Theobald S."/>
            <person name="Brandl J."/>
            <person name="Frisvad J.C."/>
            <person name="Nielsen K.F."/>
            <person name="Lyhne E.K."/>
            <person name="Kogle M.E."/>
            <person name="Kuo A."/>
            <person name="Riley R."/>
            <person name="Clum A."/>
            <person name="Nolan M."/>
            <person name="Lipzen A."/>
            <person name="Salamov A."/>
            <person name="Henrissat B."/>
            <person name="Wiebenga A."/>
            <person name="De Vries R.P."/>
            <person name="Grigoriev I.V."/>
            <person name="Mortensen U.H."/>
            <person name="Andersen M.R."/>
            <person name="Baker S.E."/>
        </authorList>
    </citation>
    <scope>NUCLEOTIDE SEQUENCE [LARGE SCALE GENOMIC DNA]</scope>
    <source>
        <strain evidence="1 2">CBS 115572</strain>
    </source>
</reference>
<dbReference type="RefSeq" id="XP_025468711.1">
    <property type="nucleotide sequence ID" value="XM_025616163.1"/>
</dbReference>
<dbReference type="GO" id="GO:0003824">
    <property type="term" value="F:catalytic activity"/>
    <property type="evidence" value="ECO:0007669"/>
    <property type="project" value="InterPro"/>
</dbReference>
<dbReference type="GeneID" id="37118306"/>
<dbReference type="EMBL" id="MSFK01000010">
    <property type="protein sequence ID" value="PWY90333.1"/>
    <property type="molecule type" value="Genomic_DNA"/>
</dbReference>
<organism evidence="1 2">
    <name type="scientific">Aspergillus sclerotioniger CBS 115572</name>
    <dbReference type="NCBI Taxonomy" id="1450535"/>
    <lineage>
        <taxon>Eukaryota</taxon>
        <taxon>Fungi</taxon>
        <taxon>Dikarya</taxon>
        <taxon>Ascomycota</taxon>
        <taxon>Pezizomycotina</taxon>
        <taxon>Eurotiomycetes</taxon>
        <taxon>Eurotiomycetidae</taxon>
        <taxon>Eurotiales</taxon>
        <taxon>Aspergillaceae</taxon>
        <taxon>Aspergillus</taxon>
        <taxon>Aspergillus subgen. Circumdati</taxon>
    </lineage>
</organism>
<sequence>MSDPRLYTIGYICPTFTDFTAAQISLDEEHGLLKSPSHDDHNAYTIGRIGKHNVALTFVTGSRTPSTTTVATAMRITFPNLRIIFLVGAASGVPSPQHDIRLGDVVVGVDGENQTAVQIYYVWLPKGGAFLNQGPRFIDQLSSLREALDRLRRRHDMRSLEKVVTEMVEKNVGPDAKERFMRPPSHTDRLYRSDICHVGTDCIGCDPSGLIVRHNRPNSAVHYVVIGSGDYRIQHAVDRDCIVRGTDVLCLDNEAVGLVDAFPCLVVRGISNYADVHASDRWEMYAALMAAAYMRGLLEEID</sequence>
<dbReference type="Proteomes" id="UP000246702">
    <property type="component" value="Unassembled WGS sequence"/>
</dbReference>
<name>A0A317WVF4_9EURO</name>
<comment type="caution">
    <text evidence="1">The sequence shown here is derived from an EMBL/GenBank/DDBJ whole genome shotgun (WGS) entry which is preliminary data.</text>
</comment>
<evidence type="ECO:0000313" key="2">
    <source>
        <dbReference type="Proteomes" id="UP000246702"/>
    </source>
</evidence>
<dbReference type="STRING" id="1450535.A0A317WVF4"/>
<dbReference type="OrthoDB" id="1577640at2759"/>
<protein>
    <submittedName>
        <fullName evidence="1">Purine and uridine phosphorylase</fullName>
    </submittedName>
</protein>
<accession>A0A317WVF4</accession>
<gene>
    <name evidence="1" type="ORF">BO94DRAFT_593075</name>
</gene>
<proteinExistence type="predicted"/>
<evidence type="ECO:0000313" key="1">
    <source>
        <dbReference type="EMBL" id="PWY90333.1"/>
    </source>
</evidence>
<dbReference type="InterPro" id="IPR053137">
    <property type="entry name" value="NLR-like"/>
</dbReference>
<dbReference type="AlphaFoldDB" id="A0A317WVF4"/>
<dbReference type="GO" id="GO:0009116">
    <property type="term" value="P:nucleoside metabolic process"/>
    <property type="evidence" value="ECO:0007669"/>
    <property type="project" value="InterPro"/>
</dbReference>